<reference evidence="2" key="1">
    <citation type="journal article" date="2021" name="PeerJ">
        <title>Extensive microbial diversity within the chicken gut microbiome revealed by metagenomics and culture.</title>
        <authorList>
            <person name="Gilroy R."/>
            <person name="Ravi A."/>
            <person name="Getino M."/>
            <person name="Pursley I."/>
            <person name="Horton D.L."/>
            <person name="Alikhan N.F."/>
            <person name="Baker D."/>
            <person name="Gharbi K."/>
            <person name="Hall N."/>
            <person name="Watson M."/>
            <person name="Adriaenssens E.M."/>
            <person name="Foster-Nyarko E."/>
            <person name="Jarju S."/>
            <person name="Secka A."/>
            <person name="Antonio M."/>
            <person name="Oren A."/>
            <person name="Chaudhuri R.R."/>
            <person name="La Ragione R."/>
            <person name="Hildebrand F."/>
            <person name="Pallen M.J."/>
        </authorList>
    </citation>
    <scope>NUCLEOTIDE SEQUENCE</scope>
    <source>
        <strain evidence="2">CHK183-1962</strain>
    </source>
</reference>
<evidence type="ECO:0000313" key="3">
    <source>
        <dbReference type="Proteomes" id="UP000886890"/>
    </source>
</evidence>
<dbReference type="InterPro" id="IPR006121">
    <property type="entry name" value="HMA_dom"/>
</dbReference>
<reference evidence="2" key="2">
    <citation type="submission" date="2021-04" db="EMBL/GenBank/DDBJ databases">
        <authorList>
            <person name="Gilroy R."/>
        </authorList>
    </citation>
    <scope>NUCLEOTIDE SEQUENCE</scope>
    <source>
        <strain evidence="2">CHK183-1962</strain>
    </source>
</reference>
<comment type="caution">
    <text evidence="2">The sequence shown here is derived from an EMBL/GenBank/DDBJ whole genome shotgun (WGS) entry which is preliminary data.</text>
</comment>
<proteinExistence type="predicted"/>
<evidence type="ECO:0000313" key="2">
    <source>
        <dbReference type="EMBL" id="HIX76785.1"/>
    </source>
</evidence>
<organism evidence="2 3">
    <name type="scientific">Candidatus Fusicatenibacter merdavium</name>
    <dbReference type="NCBI Taxonomy" id="2838600"/>
    <lineage>
        <taxon>Bacteria</taxon>
        <taxon>Bacillati</taxon>
        <taxon>Bacillota</taxon>
        <taxon>Clostridia</taxon>
        <taxon>Lachnospirales</taxon>
        <taxon>Lachnospiraceae</taxon>
        <taxon>Fusicatenibacter</taxon>
    </lineage>
</organism>
<dbReference type="GO" id="GO:0046872">
    <property type="term" value="F:metal ion binding"/>
    <property type="evidence" value="ECO:0007669"/>
    <property type="project" value="InterPro"/>
</dbReference>
<evidence type="ECO:0000259" key="1">
    <source>
        <dbReference type="PROSITE" id="PS50846"/>
    </source>
</evidence>
<dbReference type="Gene3D" id="3.30.70.100">
    <property type="match status" value="1"/>
</dbReference>
<name>A0A9D1XCQ4_9FIRM</name>
<gene>
    <name evidence="2" type="ORF">H9734_04210</name>
</gene>
<feature type="domain" description="HMA" evidence="1">
    <location>
        <begin position="1"/>
        <end position="62"/>
    </location>
</feature>
<sequence>MATVLKTDMHCEKCVERIEKAMAKAELDTTVCLADKTVTVNGCENCVAKAKEILDDLGFEVSEA</sequence>
<dbReference type="EMBL" id="DXEK01000068">
    <property type="protein sequence ID" value="HIX76785.1"/>
    <property type="molecule type" value="Genomic_DNA"/>
</dbReference>
<protein>
    <submittedName>
        <fullName evidence="2">Heavy-metal-associated domain-containing protein</fullName>
    </submittedName>
</protein>
<dbReference type="SUPFAM" id="SSF55008">
    <property type="entry name" value="HMA, heavy metal-associated domain"/>
    <property type="match status" value="1"/>
</dbReference>
<dbReference type="PROSITE" id="PS50846">
    <property type="entry name" value="HMA_2"/>
    <property type="match status" value="1"/>
</dbReference>
<accession>A0A9D1XCQ4</accession>
<dbReference type="Proteomes" id="UP000886890">
    <property type="component" value="Unassembled WGS sequence"/>
</dbReference>
<dbReference type="InterPro" id="IPR036163">
    <property type="entry name" value="HMA_dom_sf"/>
</dbReference>
<dbReference type="CDD" id="cd00371">
    <property type="entry name" value="HMA"/>
    <property type="match status" value="1"/>
</dbReference>
<dbReference type="AlphaFoldDB" id="A0A9D1XCQ4"/>